<dbReference type="GO" id="GO:0005576">
    <property type="term" value="C:extracellular region"/>
    <property type="evidence" value="ECO:0007669"/>
    <property type="project" value="TreeGrafter"/>
</dbReference>
<keyword evidence="8" id="KW-0325">Glycoprotein</keyword>
<reference evidence="17" key="1">
    <citation type="journal article" date="2014" name="Proc. Natl. Acad. Sci. U.S.A.">
        <title>Extensive sampling of basidiomycete genomes demonstrates inadequacy of the white-rot/brown-rot paradigm for wood decay fungi.</title>
        <authorList>
            <person name="Riley R."/>
            <person name="Salamov A.A."/>
            <person name="Brown D.W."/>
            <person name="Nagy L.G."/>
            <person name="Floudas D."/>
            <person name="Held B.W."/>
            <person name="Levasseur A."/>
            <person name="Lombard V."/>
            <person name="Morin E."/>
            <person name="Otillar R."/>
            <person name="Lindquist E.A."/>
            <person name="Sun H."/>
            <person name="LaButti K.M."/>
            <person name="Schmutz J."/>
            <person name="Jabbour D."/>
            <person name="Luo H."/>
            <person name="Baker S.E."/>
            <person name="Pisabarro A.G."/>
            <person name="Walton J.D."/>
            <person name="Blanchette R.A."/>
            <person name="Henrissat B."/>
            <person name="Martin F."/>
            <person name="Cullen D."/>
            <person name="Hibbett D.S."/>
            <person name="Grigoriev I.V."/>
        </authorList>
    </citation>
    <scope>NUCLEOTIDE SEQUENCE [LARGE SCALE GENOMIC DNA]</scope>
    <source>
        <strain evidence="17">FD-172 SS1</strain>
    </source>
</reference>
<keyword evidence="5" id="KW-1003">Cell membrane</keyword>
<dbReference type="InterPro" id="IPR050732">
    <property type="entry name" value="Beta-glucan_modifiers"/>
</dbReference>
<dbReference type="HOGENOM" id="CLU_082781_0_0_1"/>
<name>A0A067LXY4_BOTB1</name>
<evidence type="ECO:0000256" key="6">
    <source>
        <dbReference type="ARBA" id="ARBA00022801"/>
    </source>
</evidence>
<evidence type="ECO:0000256" key="15">
    <source>
        <dbReference type="SAM" id="SignalP"/>
    </source>
</evidence>
<dbReference type="InterPro" id="IPR017853">
    <property type="entry name" value="GH"/>
</dbReference>
<comment type="similarity">
    <text evidence="3">Belongs to the glycosyl hydrolase 17 family.</text>
</comment>
<keyword evidence="10" id="KW-0961">Cell wall biogenesis/degradation</keyword>
<dbReference type="GO" id="GO:0071555">
    <property type="term" value="P:cell wall organization"/>
    <property type="evidence" value="ECO:0007669"/>
    <property type="project" value="UniProtKB-KW"/>
</dbReference>
<evidence type="ECO:0000256" key="9">
    <source>
        <dbReference type="ARBA" id="ARBA00023277"/>
    </source>
</evidence>
<evidence type="ECO:0000256" key="13">
    <source>
        <dbReference type="ARBA" id="ARBA00042373"/>
    </source>
</evidence>
<dbReference type="GO" id="GO:0005886">
    <property type="term" value="C:plasma membrane"/>
    <property type="evidence" value="ECO:0007669"/>
    <property type="project" value="UniProtKB-SubCell"/>
</dbReference>
<dbReference type="Proteomes" id="UP000027195">
    <property type="component" value="Unassembled WGS sequence"/>
</dbReference>
<dbReference type="AlphaFoldDB" id="A0A067LXY4"/>
<proteinExistence type="inferred from homology"/>
<keyword evidence="15" id="KW-0732">Signal</keyword>
<feature type="chain" id="PRO_5001644210" description="glucan endo-1,3-beta-D-glucosidase" evidence="15">
    <location>
        <begin position="19"/>
        <end position="290"/>
    </location>
</feature>
<keyword evidence="11" id="KW-0624">Polysaccharide degradation</keyword>
<accession>A0A067LXY4</accession>
<dbReference type="STRING" id="930990.A0A067LXY4"/>
<dbReference type="GO" id="GO:0009277">
    <property type="term" value="C:fungal-type cell wall"/>
    <property type="evidence" value="ECO:0007669"/>
    <property type="project" value="TreeGrafter"/>
</dbReference>
<evidence type="ECO:0000256" key="14">
    <source>
        <dbReference type="ARBA" id="ARBA00043078"/>
    </source>
</evidence>
<comment type="catalytic activity">
    <reaction evidence="1">
        <text>Hydrolysis of (1-&gt;3)-beta-D-glucosidic linkages in (1-&gt;3)-beta-D-glucans.</text>
        <dbReference type="EC" id="3.2.1.39"/>
    </reaction>
</comment>
<protein>
    <recommendedName>
        <fullName evidence="4">glucan endo-1,3-beta-D-glucosidase</fullName>
        <ecNumber evidence="4">3.2.1.39</ecNumber>
    </recommendedName>
    <alternativeName>
        <fullName evidence="14">Endo-1,3-beta-glucanase btgC</fullName>
    </alternativeName>
    <alternativeName>
        <fullName evidence="13">Laminarinase btgC</fullName>
    </alternativeName>
</protein>
<evidence type="ECO:0000256" key="11">
    <source>
        <dbReference type="ARBA" id="ARBA00023326"/>
    </source>
</evidence>
<dbReference type="OrthoDB" id="941679at2759"/>
<dbReference type="PANTHER" id="PTHR16631:SF17">
    <property type="entry name" value="GLUCAN ENDO-1,3-BETA-GLUCOSIDASE BTGC"/>
    <property type="match status" value="1"/>
</dbReference>
<evidence type="ECO:0000256" key="8">
    <source>
        <dbReference type="ARBA" id="ARBA00023180"/>
    </source>
</evidence>
<organism evidence="16 17">
    <name type="scientific">Botryobasidium botryosum (strain FD-172 SS1)</name>
    <dbReference type="NCBI Taxonomy" id="930990"/>
    <lineage>
        <taxon>Eukaryota</taxon>
        <taxon>Fungi</taxon>
        <taxon>Dikarya</taxon>
        <taxon>Basidiomycota</taxon>
        <taxon>Agaricomycotina</taxon>
        <taxon>Agaricomycetes</taxon>
        <taxon>Cantharellales</taxon>
        <taxon>Botryobasidiaceae</taxon>
        <taxon>Botryobasidium</taxon>
    </lineage>
</organism>
<evidence type="ECO:0000256" key="1">
    <source>
        <dbReference type="ARBA" id="ARBA00000382"/>
    </source>
</evidence>
<keyword evidence="9" id="KW-0119">Carbohydrate metabolism</keyword>
<evidence type="ECO:0000256" key="5">
    <source>
        <dbReference type="ARBA" id="ARBA00022475"/>
    </source>
</evidence>
<dbReference type="GO" id="GO:0042973">
    <property type="term" value="F:glucan endo-1,3-beta-D-glucosidase activity"/>
    <property type="evidence" value="ECO:0007669"/>
    <property type="project" value="UniProtKB-EC"/>
</dbReference>
<dbReference type="GO" id="GO:0000272">
    <property type="term" value="P:polysaccharide catabolic process"/>
    <property type="evidence" value="ECO:0007669"/>
    <property type="project" value="UniProtKB-KW"/>
</dbReference>
<sequence length="290" mass="30971">MKLTFAATAALLPALALAANHFRGLTAANAIGGNGAYTCRSQAQWNTLANDARNTGFTSIRIEGFDCNALDMASSAAAAAGLQVMAGIYVNGNIAQGMVGINNDVQTFVAAYKKYGAGRYIGLTVGNEVNDSVYNIMQKVYDVRGYLRSIGVSTPVSTAHTWVFVRDNPEMCNGDFGAANAHAFFDPNTQSGGAGNFLLNVVRPALDRACGGKVWYITESGWPSRGNRLNQAQPSLGDETSALTQLNCAARSMYVYAFEYDDQYWKNGATEQSFGIFGKVDLNGNILKAC</sequence>
<evidence type="ECO:0000256" key="3">
    <source>
        <dbReference type="ARBA" id="ARBA00008773"/>
    </source>
</evidence>
<evidence type="ECO:0000256" key="7">
    <source>
        <dbReference type="ARBA" id="ARBA00023136"/>
    </source>
</evidence>
<evidence type="ECO:0000313" key="16">
    <source>
        <dbReference type="EMBL" id="KDQ08099.1"/>
    </source>
</evidence>
<dbReference type="GO" id="GO:0009986">
    <property type="term" value="C:cell surface"/>
    <property type="evidence" value="ECO:0007669"/>
    <property type="project" value="TreeGrafter"/>
</dbReference>
<dbReference type="SUPFAM" id="SSF51445">
    <property type="entry name" value="(Trans)glycosidases"/>
    <property type="match status" value="1"/>
</dbReference>
<dbReference type="EMBL" id="KL198095">
    <property type="protein sequence ID" value="KDQ08099.1"/>
    <property type="molecule type" value="Genomic_DNA"/>
</dbReference>
<comment type="subcellular location">
    <subcellularLocation>
        <location evidence="2">Cell membrane</location>
        <topology evidence="2">Single-pass type II membrane protein</topology>
    </subcellularLocation>
</comment>
<evidence type="ECO:0000256" key="12">
    <source>
        <dbReference type="ARBA" id="ARBA00037649"/>
    </source>
</evidence>
<feature type="signal peptide" evidence="15">
    <location>
        <begin position="1"/>
        <end position="18"/>
    </location>
</feature>
<dbReference type="InParanoid" id="A0A067LXY4"/>
<dbReference type="Gene3D" id="3.20.20.80">
    <property type="entry name" value="Glycosidases"/>
    <property type="match status" value="2"/>
</dbReference>
<evidence type="ECO:0000256" key="10">
    <source>
        <dbReference type="ARBA" id="ARBA00023316"/>
    </source>
</evidence>
<evidence type="ECO:0000256" key="4">
    <source>
        <dbReference type="ARBA" id="ARBA00012780"/>
    </source>
</evidence>
<gene>
    <name evidence="16" type="ORF">BOTBODRAFT_180123</name>
</gene>
<keyword evidence="17" id="KW-1185">Reference proteome</keyword>
<dbReference type="PANTHER" id="PTHR16631">
    <property type="entry name" value="GLUCAN 1,3-BETA-GLUCOSIDASE"/>
    <property type="match status" value="1"/>
</dbReference>
<keyword evidence="6 16" id="KW-0378">Hydrolase</keyword>
<evidence type="ECO:0000256" key="2">
    <source>
        <dbReference type="ARBA" id="ARBA00004401"/>
    </source>
</evidence>
<keyword evidence="7" id="KW-0472">Membrane</keyword>
<dbReference type="EC" id="3.2.1.39" evidence="4"/>
<evidence type="ECO:0000313" key="17">
    <source>
        <dbReference type="Proteomes" id="UP000027195"/>
    </source>
</evidence>
<comment type="function">
    <text evidence="12">Glucanases play a role in cell expansion during growth, in cell-cell fusion during mating, and in spore release during sporulation. This enzyme may be involved in beta-glucan degradation. Active on laminarin and lichenan.</text>
</comment>